<evidence type="ECO:0000256" key="3">
    <source>
        <dbReference type="ARBA" id="ARBA00022618"/>
    </source>
</evidence>
<dbReference type="Pfam" id="PF02899">
    <property type="entry name" value="Phage_int_SAM_1"/>
    <property type="match status" value="1"/>
</dbReference>
<evidence type="ECO:0000256" key="2">
    <source>
        <dbReference type="ARBA" id="ARBA00022490"/>
    </source>
</evidence>
<name>A0ABU7R7U7_9ACTN</name>
<dbReference type="NCBIfam" id="NF001399">
    <property type="entry name" value="PRK00283.1"/>
    <property type="match status" value="1"/>
</dbReference>
<keyword evidence="4 9" id="KW-0159">Chromosome partition</keyword>
<evidence type="ECO:0000313" key="13">
    <source>
        <dbReference type="Proteomes" id="UP001332931"/>
    </source>
</evidence>
<feature type="domain" description="Tyr recombinase" evidence="10">
    <location>
        <begin position="108"/>
        <end position="290"/>
    </location>
</feature>
<feature type="active site" description="O-(3'-phospho-DNA)-tyrosine intermediate" evidence="9">
    <location>
        <position position="277"/>
    </location>
</feature>
<feature type="active site" evidence="9">
    <location>
        <position position="245"/>
    </location>
</feature>
<comment type="similarity">
    <text evidence="9">Belongs to the 'phage' integrase family. XerC subfamily.</text>
</comment>
<evidence type="ECO:0000256" key="1">
    <source>
        <dbReference type="ARBA" id="ARBA00004496"/>
    </source>
</evidence>
<protein>
    <recommendedName>
        <fullName evidence="9">Tyrosine recombinase XerC</fullName>
    </recommendedName>
</protein>
<dbReference type="SUPFAM" id="SSF47823">
    <property type="entry name" value="lambda integrase-like, N-terminal domain"/>
    <property type="match status" value="1"/>
</dbReference>
<dbReference type="PROSITE" id="PS51900">
    <property type="entry name" value="CB"/>
    <property type="match status" value="1"/>
</dbReference>
<proteinExistence type="inferred from homology"/>
<evidence type="ECO:0000259" key="11">
    <source>
        <dbReference type="PROSITE" id="PS51900"/>
    </source>
</evidence>
<dbReference type="RefSeq" id="WP_330957450.1">
    <property type="nucleotide sequence ID" value="NZ_JAZGJQ010000001.1"/>
</dbReference>
<dbReference type="InterPro" id="IPR002104">
    <property type="entry name" value="Integrase_catalytic"/>
</dbReference>
<keyword evidence="13" id="KW-1185">Reference proteome</keyword>
<dbReference type="Proteomes" id="UP001332931">
    <property type="component" value="Unassembled WGS sequence"/>
</dbReference>
<feature type="active site" evidence="9">
    <location>
        <position position="148"/>
    </location>
</feature>
<dbReference type="InterPro" id="IPR004107">
    <property type="entry name" value="Integrase_SAM-like_N"/>
</dbReference>
<comment type="function">
    <text evidence="9">Site-specific tyrosine recombinase, which acts by catalyzing the cutting and rejoining of the recombining DNA molecules. The XerC-XerD complex is essential to convert dimers of the bacterial chromosome into monomers to permit their segregation at cell division. It also contributes to the segregational stability of plasmids.</text>
</comment>
<dbReference type="InterPro" id="IPR011010">
    <property type="entry name" value="DNA_brk_join_enz"/>
</dbReference>
<dbReference type="InterPro" id="IPR044068">
    <property type="entry name" value="CB"/>
</dbReference>
<dbReference type="EMBL" id="JAZGJQ010000001">
    <property type="protein sequence ID" value="MEE6146687.1"/>
    <property type="molecule type" value="Genomic_DNA"/>
</dbReference>
<comment type="subcellular location">
    <subcellularLocation>
        <location evidence="1 9">Cytoplasm</location>
    </subcellularLocation>
</comment>
<evidence type="ECO:0000256" key="8">
    <source>
        <dbReference type="ARBA" id="ARBA00023306"/>
    </source>
</evidence>
<feature type="active site" evidence="9">
    <location>
        <position position="268"/>
    </location>
</feature>
<keyword evidence="6 9" id="KW-0238">DNA-binding</keyword>
<dbReference type="Pfam" id="PF00589">
    <property type="entry name" value="Phage_integrase"/>
    <property type="match status" value="1"/>
</dbReference>
<feature type="active site" evidence="9">
    <location>
        <position position="242"/>
    </location>
</feature>
<reference evidence="12 13" key="1">
    <citation type="submission" date="2024-01" db="EMBL/GenBank/DDBJ databases">
        <title>Description of Olsenella sp. nov., isolated from pig feces.</title>
        <authorList>
            <person name="Chang Y.-H."/>
        </authorList>
    </citation>
    <scope>NUCLEOTIDE SEQUENCE [LARGE SCALE GENOMIC DNA]</scope>
    <source>
        <strain evidence="12 13">YH-ols2223</strain>
    </source>
</reference>
<dbReference type="SUPFAM" id="SSF56349">
    <property type="entry name" value="DNA breaking-rejoining enzymes"/>
    <property type="match status" value="1"/>
</dbReference>
<comment type="caution">
    <text evidence="12">The sequence shown here is derived from an EMBL/GenBank/DDBJ whole genome shotgun (WGS) entry which is preliminary data.</text>
</comment>
<dbReference type="InterPro" id="IPR010998">
    <property type="entry name" value="Integrase_recombinase_N"/>
</dbReference>
<evidence type="ECO:0000256" key="9">
    <source>
        <dbReference type="HAMAP-Rule" id="MF_01808"/>
    </source>
</evidence>
<feature type="active site" evidence="9">
    <location>
        <position position="172"/>
    </location>
</feature>
<dbReference type="PROSITE" id="PS51898">
    <property type="entry name" value="TYR_RECOMBINASE"/>
    <property type="match status" value="1"/>
</dbReference>
<feature type="domain" description="Core-binding (CB)" evidence="11">
    <location>
        <begin position="1"/>
        <end position="87"/>
    </location>
</feature>
<dbReference type="Gene3D" id="1.10.150.130">
    <property type="match status" value="1"/>
</dbReference>
<dbReference type="Gene3D" id="1.10.443.10">
    <property type="entry name" value="Intergrase catalytic core"/>
    <property type="match status" value="1"/>
</dbReference>
<organism evidence="12 13">
    <name type="scientific">Olsenella absiana</name>
    <dbReference type="NCBI Taxonomy" id="3115222"/>
    <lineage>
        <taxon>Bacteria</taxon>
        <taxon>Bacillati</taxon>
        <taxon>Actinomycetota</taxon>
        <taxon>Coriobacteriia</taxon>
        <taxon>Coriobacteriales</taxon>
        <taxon>Atopobiaceae</taxon>
        <taxon>Olsenella</taxon>
    </lineage>
</organism>
<dbReference type="PANTHER" id="PTHR30349:SF81">
    <property type="entry name" value="TYROSINE RECOMBINASE XERC"/>
    <property type="match status" value="1"/>
</dbReference>
<keyword evidence="3 9" id="KW-0132">Cell division</keyword>
<evidence type="ECO:0000313" key="12">
    <source>
        <dbReference type="EMBL" id="MEE6146687.1"/>
    </source>
</evidence>
<dbReference type="HAMAP" id="MF_01808">
    <property type="entry name" value="Recomb_XerC_XerD"/>
    <property type="match status" value="1"/>
</dbReference>
<dbReference type="CDD" id="cd00798">
    <property type="entry name" value="INT_XerDC_C"/>
    <property type="match status" value="1"/>
</dbReference>
<evidence type="ECO:0000259" key="10">
    <source>
        <dbReference type="PROSITE" id="PS51898"/>
    </source>
</evidence>
<evidence type="ECO:0000256" key="4">
    <source>
        <dbReference type="ARBA" id="ARBA00022829"/>
    </source>
</evidence>
<accession>A0ABU7R7U7</accession>
<keyword evidence="2 9" id="KW-0963">Cytoplasm</keyword>
<keyword evidence="5 9" id="KW-0229">DNA integration</keyword>
<dbReference type="PANTHER" id="PTHR30349">
    <property type="entry name" value="PHAGE INTEGRASE-RELATED"/>
    <property type="match status" value="1"/>
</dbReference>
<dbReference type="InterPro" id="IPR023009">
    <property type="entry name" value="Tyrosine_recombinase_XerC/XerD"/>
</dbReference>
<comment type="subunit">
    <text evidence="9">Forms a cyclic heterotetrameric complex composed of two molecules of XerC and two molecules of XerD.</text>
</comment>
<dbReference type="InterPro" id="IPR050090">
    <property type="entry name" value="Tyrosine_recombinase_XerCD"/>
</dbReference>
<gene>
    <name evidence="9" type="primary">xerC</name>
    <name evidence="12" type="ORF">VXJ25_01550</name>
</gene>
<keyword evidence="8 9" id="KW-0131">Cell cycle</keyword>
<evidence type="ECO:0000256" key="5">
    <source>
        <dbReference type="ARBA" id="ARBA00022908"/>
    </source>
</evidence>
<sequence length="298" mass="32149">MDLEAALGEFLSYLAVERGASANTVEAYGRDLRRYVAYLAGRGVTAPGEVSRADVEDYLAELSSLGLAPASLERALSSAKSFHRFMVAEQIAPSQPTADVPLPKKPRRLPDVLTIDQAARLLDQPFPPTPAGARDRAILEVLYGCGLRASELCALDVSSLLPEEGLVRVWGKGGKERVVPLLGTAAGAVSSYLASGRPSLDRSGACAALFLNVRGTRISRQSVHAICERYGRLAGIEGLHPHTLRHSFATHLVEGGADLRVVQELLGHSSIQTTQIYSHVDRTHVRWDYLTAHPRARG</sequence>
<evidence type="ECO:0000256" key="6">
    <source>
        <dbReference type="ARBA" id="ARBA00023125"/>
    </source>
</evidence>
<keyword evidence="7 9" id="KW-0233">DNA recombination</keyword>
<dbReference type="InterPro" id="IPR013762">
    <property type="entry name" value="Integrase-like_cat_sf"/>
</dbReference>
<evidence type="ECO:0000256" key="7">
    <source>
        <dbReference type="ARBA" id="ARBA00023172"/>
    </source>
</evidence>